<dbReference type="AlphaFoldDB" id="A0A2T1HZU5"/>
<dbReference type="EMBL" id="PVZS01000001">
    <property type="protein sequence ID" value="PSC06969.1"/>
    <property type="molecule type" value="Genomic_DNA"/>
</dbReference>
<evidence type="ECO:0000313" key="2">
    <source>
        <dbReference type="Proteomes" id="UP000239772"/>
    </source>
</evidence>
<name>A0A2T1HZU5_9HYPH</name>
<proteinExistence type="predicted"/>
<evidence type="ECO:0008006" key="3">
    <source>
        <dbReference type="Google" id="ProtNLM"/>
    </source>
</evidence>
<reference evidence="2" key="1">
    <citation type="submission" date="2018-03" db="EMBL/GenBank/DDBJ databases">
        <authorList>
            <person name="Sun L."/>
            <person name="Liu H."/>
            <person name="Chen W."/>
            <person name="Huang K."/>
            <person name="Liu W."/>
            <person name="Gao X."/>
        </authorList>
    </citation>
    <scope>NUCLEOTIDE SEQUENCE [LARGE SCALE GENOMIC DNA]</scope>
    <source>
        <strain evidence="2">SH9</strain>
    </source>
</reference>
<dbReference type="RefSeq" id="WP_106334754.1">
    <property type="nucleotide sequence ID" value="NZ_PVZS01000001.1"/>
</dbReference>
<dbReference type="InterPro" id="IPR025310">
    <property type="entry name" value="DUF4164"/>
</dbReference>
<organism evidence="1 2">
    <name type="scientific">Alsobacter soli</name>
    <dbReference type="NCBI Taxonomy" id="2109933"/>
    <lineage>
        <taxon>Bacteria</taxon>
        <taxon>Pseudomonadati</taxon>
        <taxon>Pseudomonadota</taxon>
        <taxon>Alphaproteobacteria</taxon>
        <taxon>Hyphomicrobiales</taxon>
        <taxon>Alsobacteraceae</taxon>
        <taxon>Alsobacter</taxon>
    </lineage>
</organism>
<accession>A0A2T1HZU5</accession>
<dbReference type="OrthoDB" id="8001694at2"/>
<comment type="caution">
    <text evidence="1">The sequence shown here is derived from an EMBL/GenBank/DDBJ whole genome shotgun (WGS) entry which is preliminary data.</text>
</comment>
<dbReference type="Pfam" id="PF13747">
    <property type="entry name" value="DUF4164"/>
    <property type="match status" value="1"/>
</dbReference>
<keyword evidence="2" id="KW-1185">Reference proteome</keyword>
<evidence type="ECO:0000313" key="1">
    <source>
        <dbReference type="EMBL" id="PSC06969.1"/>
    </source>
</evidence>
<gene>
    <name evidence="1" type="ORF">SLNSH_00890</name>
</gene>
<protein>
    <recommendedName>
        <fullName evidence="3">DUF4164 domain-containing protein</fullName>
    </recommendedName>
</protein>
<sequence>MSRSASVDQALARLLASISVLEVAAARRAESDRSKGSLETELALMQDDRARLAMELDGALSHGKRLEATTEELAKRVDRAIGSVRTVLDAASGRN</sequence>
<dbReference type="Proteomes" id="UP000239772">
    <property type="component" value="Unassembled WGS sequence"/>
</dbReference>